<dbReference type="InterPro" id="IPR018359">
    <property type="entry name" value="Bromodomain_CS"/>
</dbReference>
<keyword evidence="4" id="KW-0677">Repeat</keyword>
<dbReference type="GO" id="GO:0006357">
    <property type="term" value="P:regulation of transcription by RNA polymerase II"/>
    <property type="evidence" value="ECO:0007669"/>
    <property type="project" value="TreeGrafter"/>
</dbReference>
<dbReference type="Gene3D" id="3.30.40.10">
    <property type="entry name" value="Zinc/RING finger domain, C3HC4 (zinc finger)"/>
    <property type="match status" value="2"/>
</dbReference>
<evidence type="ECO:0000256" key="8">
    <source>
        <dbReference type="ARBA" id="ARBA00023117"/>
    </source>
</evidence>
<dbReference type="InterPro" id="IPR050701">
    <property type="entry name" value="Histone_Mod_Regulator"/>
</dbReference>
<feature type="region of interest" description="Disordered" evidence="12">
    <location>
        <begin position="1132"/>
        <end position="1191"/>
    </location>
</feature>
<comment type="caution">
    <text evidence="18">The sequence shown here is derived from an EMBL/GenBank/DDBJ whole genome shotgun (WGS) entry which is preliminary data.</text>
</comment>
<dbReference type="CDD" id="cd15670">
    <property type="entry name" value="ePHD_BRPF"/>
    <property type="match status" value="1"/>
</dbReference>
<evidence type="ECO:0000256" key="5">
    <source>
        <dbReference type="ARBA" id="ARBA00022771"/>
    </source>
</evidence>
<comment type="subcellular location">
    <subcellularLocation>
        <location evidence="1">Nucleus</location>
    </subcellularLocation>
</comment>
<dbReference type="InterPro" id="IPR019786">
    <property type="entry name" value="Zinc_finger_PHD-type_CS"/>
</dbReference>
<proteinExistence type="predicted"/>
<dbReference type="SMART" id="SM00297">
    <property type="entry name" value="BROMO"/>
    <property type="match status" value="1"/>
</dbReference>
<organism evidence="18 19">
    <name type="scientific">Dimorphilus gyrociliatus</name>
    <dbReference type="NCBI Taxonomy" id="2664684"/>
    <lineage>
        <taxon>Eukaryota</taxon>
        <taxon>Metazoa</taxon>
        <taxon>Spiralia</taxon>
        <taxon>Lophotrochozoa</taxon>
        <taxon>Annelida</taxon>
        <taxon>Polychaeta</taxon>
        <taxon>Polychaeta incertae sedis</taxon>
        <taxon>Dinophilidae</taxon>
        <taxon>Dimorphilus</taxon>
    </lineage>
</organism>
<feature type="compositionally biased region" description="Basic residues" evidence="12">
    <location>
        <begin position="863"/>
        <end position="879"/>
    </location>
</feature>
<feature type="compositionally biased region" description="Polar residues" evidence="12">
    <location>
        <begin position="67"/>
        <end position="79"/>
    </location>
</feature>
<feature type="region of interest" description="Disordered" evidence="12">
    <location>
        <begin position="48"/>
        <end position="79"/>
    </location>
</feature>
<keyword evidence="3" id="KW-0479">Metal-binding</keyword>
<feature type="domain" description="PHD-type" evidence="17">
    <location>
        <begin position="300"/>
        <end position="421"/>
    </location>
</feature>
<dbReference type="PROSITE" id="PS50014">
    <property type="entry name" value="BROMODOMAIN_2"/>
    <property type="match status" value="1"/>
</dbReference>
<reference evidence="18 19" key="1">
    <citation type="submission" date="2020-08" db="EMBL/GenBank/DDBJ databases">
        <authorList>
            <person name="Hejnol A."/>
        </authorList>
    </citation>
    <scope>NUCLEOTIDE SEQUENCE [LARGE SCALE GENOMIC DNA]</scope>
</reference>
<dbReference type="InterPro" id="IPR013087">
    <property type="entry name" value="Znf_C2H2_type"/>
</dbReference>
<gene>
    <name evidence="18" type="ORF">DGYR_LOCUS3959</name>
</gene>
<evidence type="ECO:0000256" key="4">
    <source>
        <dbReference type="ARBA" id="ARBA00022737"/>
    </source>
</evidence>
<dbReference type="AlphaFoldDB" id="A0A7I8VKU3"/>
<dbReference type="InterPro" id="IPR034732">
    <property type="entry name" value="EPHD"/>
</dbReference>
<dbReference type="InterPro" id="IPR011011">
    <property type="entry name" value="Znf_FYVE_PHD"/>
</dbReference>
<keyword evidence="8 10" id="KW-0103">Bromodomain</keyword>
<dbReference type="EMBL" id="CAJFCJ010000006">
    <property type="protein sequence ID" value="CAD5115192.1"/>
    <property type="molecule type" value="Genomic_DNA"/>
</dbReference>
<feature type="domain" description="PWWP" evidence="16">
    <location>
        <begin position="1018"/>
        <end position="1097"/>
    </location>
</feature>
<keyword evidence="5 11" id="KW-0863">Zinc-finger</keyword>
<evidence type="ECO:0000256" key="12">
    <source>
        <dbReference type="SAM" id="MobiDB-lite"/>
    </source>
</evidence>
<evidence type="ECO:0000256" key="1">
    <source>
        <dbReference type="ARBA" id="ARBA00004123"/>
    </source>
</evidence>
<dbReference type="PROSITE" id="PS50016">
    <property type="entry name" value="ZF_PHD_2"/>
    <property type="match status" value="1"/>
</dbReference>
<feature type="compositionally biased region" description="Acidic residues" evidence="12">
    <location>
        <begin position="1145"/>
        <end position="1156"/>
    </location>
</feature>
<dbReference type="GO" id="GO:0008270">
    <property type="term" value="F:zinc ion binding"/>
    <property type="evidence" value="ECO:0007669"/>
    <property type="project" value="UniProtKB-KW"/>
</dbReference>
<dbReference type="InterPro" id="IPR001487">
    <property type="entry name" value="Bromodomain"/>
</dbReference>
<feature type="domain" description="Bromo" evidence="13">
    <location>
        <begin position="608"/>
        <end position="678"/>
    </location>
</feature>
<keyword evidence="9" id="KW-0539">Nucleus</keyword>
<name>A0A7I8VKU3_9ANNE</name>
<feature type="compositionally biased region" description="Low complexity" evidence="12">
    <location>
        <begin position="889"/>
        <end position="916"/>
    </location>
</feature>
<keyword evidence="6" id="KW-0862">Zinc</keyword>
<dbReference type="InterPro" id="IPR019542">
    <property type="entry name" value="Enhancer_polycomb-like_N"/>
</dbReference>
<dbReference type="SUPFAM" id="SSF57903">
    <property type="entry name" value="FYVE/PHD zinc finger"/>
    <property type="match status" value="1"/>
</dbReference>
<dbReference type="PROSITE" id="PS00028">
    <property type="entry name" value="ZINC_FINGER_C2H2_1"/>
    <property type="match status" value="1"/>
</dbReference>
<feature type="domain" description="C2H2-type" evidence="15">
    <location>
        <begin position="21"/>
        <end position="51"/>
    </location>
</feature>
<dbReference type="PROSITE" id="PS50812">
    <property type="entry name" value="PWWP"/>
    <property type="match status" value="1"/>
</dbReference>
<dbReference type="Gene3D" id="2.30.30.140">
    <property type="match status" value="1"/>
</dbReference>
<evidence type="ECO:0000256" key="11">
    <source>
        <dbReference type="PROSITE-ProRule" id="PRU00042"/>
    </source>
</evidence>
<evidence type="ECO:0000259" key="15">
    <source>
        <dbReference type="PROSITE" id="PS50157"/>
    </source>
</evidence>
<dbReference type="GO" id="GO:0005634">
    <property type="term" value="C:nucleus"/>
    <property type="evidence" value="ECO:0007669"/>
    <property type="project" value="UniProtKB-SubCell"/>
</dbReference>
<dbReference type="PRINTS" id="PR00503">
    <property type="entry name" value="BROMODOMAIN"/>
</dbReference>
<evidence type="ECO:0000259" key="17">
    <source>
        <dbReference type="PROSITE" id="PS51805"/>
    </source>
</evidence>
<dbReference type="PROSITE" id="PS50157">
    <property type="entry name" value="ZINC_FINGER_C2H2_2"/>
    <property type="match status" value="1"/>
</dbReference>
<evidence type="ECO:0000256" key="6">
    <source>
        <dbReference type="ARBA" id="ARBA00022833"/>
    </source>
</evidence>
<dbReference type="InterPro" id="IPR036427">
    <property type="entry name" value="Bromodomain-like_sf"/>
</dbReference>
<dbReference type="InterPro" id="IPR019787">
    <property type="entry name" value="Znf_PHD-finger"/>
</dbReference>
<feature type="region of interest" description="Disordered" evidence="12">
    <location>
        <begin position="125"/>
        <end position="147"/>
    </location>
</feature>
<evidence type="ECO:0000256" key="9">
    <source>
        <dbReference type="ARBA" id="ARBA00023242"/>
    </source>
</evidence>
<dbReference type="SMART" id="SM00293">
    <property type="entry name" value="PWWP"/>
    <property type="match status" value="1"/>
</dbReference>
<dbReference type="InterPro" id="IPR013083">
    <property type="entry name" value="Znf_RING/FYVE/PHD"/>
</dbReference>
<dbReference type="PROSITE" id="PS00633">
    <property type="entry name" value="BROMODOMAIN_1"/>
    <property type="match status" value="1"/>
</dbReference>
<dbReference type="PROSITE" id="PS51805">
    <property type="entry name" value="EPHD"/>
    <property type="match status" value="1"/>
</dbReference>
<feature type="region of interest" description="Disordered" evidence="12">
    <location>
        <begin position="773"/>
        <end position="986"/>
    </location>
</feature>
<dbReference type="PROSITE" id="PS01359">
    <property type="entry name" value="ZF_PHD_1"/>
    <property type="match status" value="1"/>
</dbReference>
<keyword evidence="2" id="KW-0597">Phosphoprotein</keyword>
<dbReference type="Pfam" id="PF13832">
    <property type="entry name" value="zf-HC5HC2H_2"/>
    <property type="match status" value="1"/>
</dbReference>
<keyword evidence="19" id="KW-1185">Reference proteome</keyword>
<dbReference type="PANTHER" id="PTHR13793">
    <property type="entry name" value="PHD FINGER PROTEINS"/>
    <property type="match status" value="1"/>
</dbReference>
<dbReference type="CDD" id="cd05839">
    <property type="entry name" value="PWWP_BRPF"/>
    <property type="match status" value="1"/>
</dbReference>
<dbReference type="FunFam" id="3.30.40.10:FF:000007">
    <property type="entry name" value="Bromodomain containing 1, isoform CRA_b"/>
    <property type="match status" value="1"/>
</dbReference>
<dbReference type="SUPFAM" id="SSF47370">
    <property type="entry name" value="Bromodomain"/>
    <property type="match status" value="1"/>
</dbReference>
<dbReference type="FunFam" id="2.30.30.140:FF:000008">
    <property type="entry name" value="Bromodomain containing 1, isoform CRA_b"/>
    <property type="match status" value="1"/>
</dbReference>
<protein>
    <submittedName>
        <fullName evidence="18">DgyrCDS4185</fullName>
    </submittedName>
</protein>
<dbReference type="FunFam" id="3.30.40.10:FF:000008">
    <property type="entry name" value="Bromodomain containing 1, isoform CRA_a"/>
    <property type="match status" value="1"/>
</dbReference>
<dbReference type="Pfam" id="PF10513">
    <property type="entry name" value="EPL1"/>
    <property type="match status" value="1"/>
</dbReference>
<evidence type="ECO:0000259" key="16">
    <source>
        <dbReference type="PROSITE" id="PS50812"/>
    </source>
</evidence>
<keyword evidence="7" id="KW-0007">Acetylation</keyword>
<evidence type="ECO:0000259" key="14">
    <source>
        <dbReference type="PROSITE" id="PS50016"/>
    </source>
</evidence>
<sequence length="1191" mass="136374">MNSSLDIDLWLANLKETKPPYKCPFEDCEKLYKSYGGITSHMHSTHYDYKNVGSPSPSRKSKNSKKLTTSPDTITQPRDTLTYADAQKIVEIELDGKIHRLNIYEMLNVVSQENIDNMDNAKREQAKEMLRSQSGGDAEKREKEKEKIRLPEPSFRIIENYQPCVAPSRTQAYFRYMEKSPEDLDEMVEYDMDEEDFAWLQLINETRANESVSLIDRETFELLIDRFEKEAAFQNSNCDQKDIDDDALCCICLDGECQNMNMILFCDMCNLAVHQECYGVPYIPEGQWLCRRCLQSPSRAVECCLCPNKGGAFKQTDDGRWAHVVCALWIPEIGFANTVFLEPIDSIDRIPPARWKLTCYICKQRNIGACIQCHKTNCYTAFHVTCAQHAGLYMKIEPVRESADSNTTVGVRKTAYCDVHSPADCQNMPMIDNGASSEEDRQATPSTPAQLKAKSRNRMRKARKVLAERRAAAPVISIPVLTQKRVSVISSKINVHGKKEFMQKLLGYWTLKRQSRNGVPLLRRLQSNHMNRIRDQKEDDDTEEAEMKQQLKYWQRLRHDLEKARLLVELIRKREKIKRDLIKIKQKEVRLRMQPLNTMLLGILDRLKSLDTNSFFAEPVSEKEAPQYRELIEKPMDFSTMHEKIETNCYLSIDDFEEDFSLIIKNCTTYNDKYTIYYRAALKLRDSGGTVIRAAKRQVAKIGYDKSTGLHLNSPPSSPVQEEIDVLDAEARSKLPMSRQLDMLLDKLDEWTAKPQKKGKQIKLVKKEINKLRRAMAAQKRRRSTDGVSDSSEDDDAYSPGVSGDEDKEEDKTLVAEDTDSEKERSTRSRRKPKSEEKEDKENQDKSCDDTGFEVPLPTPEKTKKKRGRSGKRTTRKKSTTPPNSQSISPCRTPATPRTPRSPQSNFCKSPSRAPSSPTPNSPSISSPQPWMLNKDSFRQYRGQRDILSATDNETEVSDDGRIGGTESDIASPPPVSQEVGHRYSRRPRQPRMRFVAGVTPGSADPEEDVDSLIELHPLDLVWAKCRGYPWYPALIINPKMPRNGYLHNGVPIPPPPARVLALQNKYEQRVFLVLFFDKKRTWQWLPRSKLEPLGVDSGLDKVKLNENKKSKDMRAMRKAYQKAIQHRCLVTGEQLPSVTRTSENSDDEEDDDSEESDAHSEKDDRDLLSKTEDVPEDVEMKAVDEEGIVT</sequence>
<feature type="compositionally biased region" description="Basic and acidic residues" evidence="12">
    <location>
        <begin position="936"/>
        <end position="945"/>
    </location>
</feature>
<dbReference type="Proteomes" id="UP000549394">
    <property type="component" value="Unassembled WGS sequence"/>
</dbReference>
<dbReference type="OrthoDB" id="20839at2759"/>
<evidence type="ECO:0000256" key="2">
    <source>
        <dbReference type="ARBA" id="ARBA00022553"/>
    </source>
</evidence>
<evidence type="ECO:0000256" key="10">
    <source>
        <dbReference type="PROSITE-ProRule" id="PRU00035"/>
    </source>
</evidence>
<dbReference type="SUPFAM" id="SSF63748">
    <property type="entry name" value="Tudor/PWWP/MBT"/>
    <property type="match status" value="1"/>
</dbReference>
<dbReference type="PANTHER" id="PTHR13793:SF107">
    <property type="entry name" value="BROMODOMAIN-CONTAINING PROTEIN HOMOLOG"/>
    <property type="match status" value="1"/>
</dbReference>
<dbReference type="Pfam" id="PF13831">
    <property type="entry name" value="PHD_2"/>
    <property type="match status" value="1"/>
</dbReference>
<feature type="compositionally biased region" description="Basic and acidic residues" evidence="12">
    <location>
        <begin position="137"/>
        <end position="147"/>
    </location>
</feature>
<evidence type="ECO:0000313" key="18">
    <source>
        <dbReference type="EMBL" id="CAD5115192.1"/>
    </source>
</evidence>
<dbReference type="InterPro" id="IPR000313">
    <property type="entry name" value="PWWP_dom"/>
</dbReference>
<feature type="domain" description="PHD-type" evidence="14">
    <location>
        <begin position="246"/>
        <end position="296"/>
    </location>
</feature>
<feature type="region of interest" description="Disordered" evidence="12">
    <location>
        <begin position="430"/>
        <end position="457"/>
    </location>
</feature>
<evidence type="ECO:0000313" key="19">
    <source>
        <dbReference type="Proteomes" id="UP000549394"/>
    </source>
</evidence>
<evidence type="ECO:0000256" key="3">
    <source>
        <dbReference type="ARBA" id="ARBA00022723"/>
    </source>
</evidence>
<dbReference type="Gene3D" id="1.20.920.10">
    <property type="entry name" value="Bromodomain-like"/>
    <property type="match status" value="1"/>
</dbReference>
<dbReference type="CDD" id="cd15572">
    <property type="entry name" value="PHD_BRPF"/>
    <property type="match status" value="1"/>
</dbReference>
<feature type="compositionally biased region" description="Basic and acidic residues" evidence="12">
    <location>
        <begin position="1157"/>
        <end position="1185"/>
    </location>
</feature>
<dbReference type="Pfam" id="PF00855">
    <property type="entry name" value="PWWP"/>
    <property type="match status" value="1"/>
</dbReference>
<evidence type="ECO:0000259" key="13">
    <source>
        <dbReference type="PROSITE" id="PS50014"/>
    </source>
</evidence>
<evidence type="ECO:0000256" key="7">
    <source>
        <dbReference type="ARBA" id="ARBA00022990"/>
    </source>
</evidence>
<feature type="compositionally biased region" description="Basic and acidic residues" evidence="12">
    <location>
        <begin position="834"/>
        <end position="849"/>
    </location>
</feature>
<accession>A0A7I8VKU3</accession>
<dbReference type="InterPro" id="IPR001965">
    <property type="entry name" value="Znf_PHD"/>
</dbReference>
<dbReference type="SMART" id="SM00249">
    <property type="entry name" value="PHD"/>
    <property type="match status" value="2"/>
</dbReference>
<dbReference type="Pfam" id="PF00439">
    <property type="entry name" value="Bromodomain"/>
    <property type="match status" value="1"/>
</dbReference>